<reference evidence="1 2" key="1">
    <citation type="submission" date="2022-07" db="EMBL/GenBank/DDBJ databases">
        <authorList>
            <person name="Li W.-J."/>
            <person name="Deng Q.-Q."/>
        </authorList>
    </citation>
    <scope>NUCLEOTIDE SEQUENCE [LARGE SCALE GENOMIC DNA]</scope>
    <source>
        <strain evidence="1 2">SYSU M60028</strain>
    </source>
</reference>
<evidence type="ECO:0000313" key="1">
    <source>
        <dbReference type="EMBL" id="MCP8937821.1"/>
    </source>
</evidence>
<dbReference type="EMBL" id="JANCLU010000003">
    <property type="protein sequence ID" value="MCP8937821.1"/>
    <property type="molecule type" value="Genomic_DNA"/>
</dbReference>
<accession>A0ABT1LA28</accession>
<proteinExistence type="predicted"/>
<gene>
    <name evidence="1" type="ORF">NK718_04785</name>
</gene>
<evidence type="ECO:0000313" key="2">
    <source>
        <dbReference type="Proteomes" id="UP001205890"/>
    </source>
</evidence>
<comment type="caution">
    <text evidence="1">The sequence shown here is derived from an EMBL/GenBank/DDBJ whole genome shotgun (WGS) entry which is preliminary data.</text>
</comment>
<protein>
    <submittedName>
        <fullName evidence="1">STAS domain-containing protein</fullName>
    </submittedName>
</protein>
<name>A0ABT1LA28_9HYPH</name>
<sequence length="90" mass="9725">MDIRLGPEPGRDEIFDVCRRAKEALPSGQPLRLVTEDVQRVSPALAQLIIGISRAAGPDAPFTLVSPSAPLVDAFQAYGLFADFMTIPME</sequence>
<dbReference type="RefSeq" id="WP_254739162.1">
    <property type="nucleotide sequence ID" value="NZ_JANCLU010000003.1"/>
</dbReference>
<keyword evidence="2" id="KW-1185">Reference proteome</keyword>
<dbReference type="Proteomes" id="UP001205890">
    <property type="component" value="Unassembled WGS sequence"/>
</dbReference>
<organism evidence="1 2">
    <name type="scientific">Alsobacter ponti</name>
    <dbReference type="NCBI Taxonomy" id="2962936"/>
    <lineage>
        <taxon>Bacteria</taxon>
        <taxon>Pseudomonadati</taxon>
        <taxon>Pseudomonadota</taxon>
        <taxon>Alphaproteobacteria</taxon>
        <taxon>Hyphomicrobiales</taxon>
        <taxon>Alsobacteraceae</taxon>
        <taxon>Alsobacter</taxon>
    </lineage>
</organism>